<protein>
    <recommendedName>
        <fullName evidence="5">DUF4355 domain-containing protein</fullName>
    </recommendedName>
</protein>
<feature type="coiled-coil region" evidence="1">
    <location>
        <begin position="30"/>
        <end position="64"/>
    </location>
</feature>
<sequence length="136" mass="15019">QYATKAIEGWKNKNLDRIIQEKVAELNPPETKEQRELMAMQQRLAAIEKDKQALEQKAVASDELSKVGLPTSFTDFVVGDSVEVTKHRVQNLEIEISNFVKNNTDSALKDYGAKTTPSVVDTAVGSAGQTPPDPYD</sequence>
<gene>
    <name evidence="3" type="ORF">BTA35_0217235</name>
</gene>
<evidence type="ECO:0000313" key="4">
    <source>
        <dbReference type="Proteomes" id="UP000190064"/>
    </source>
</evidence>
<accession>A0A1T1GNM8</accession>
<proteinExistence type="predicted"/>
<organism evidence="3 4">
    <name type="scientific">Oceanospirillum linum</name>
    <dbReference type="NCBI Taxonomy" id="966"/>
    <lineage>
        <taxon>Bacteria</taxon>
        <taxon>Pseudomonadati</taxon>
        <taxon>Pseudomonadota</taxon>
        <taxon>Gammaproteobacteria</taxon>
        <taxon>Oceanospirillales</taxon>
        <taxon>Oceanospirillaceae</taxon>
        <taxon>Oceanospirillum</taxon>
    </lineage>
</organism>
<feature type="non-terminal residue" evidence="3">
    <location>
        <position position="1"/>
    </location>
</feature>
<keyword evidence="4" id="KW-1185">Reference proteome</keyword>
<feature type="region of interest" description="Disordered" evidence="2">
    <location>
        <begin position="113"/>
        <end position="136"/>
    </location>
</feature>
<evidence type="ECO:0008006" key="5">
    <source>
        <dbReference type="Google" id="ProtNLM"/>
    </source>
</evidence>
<evidence type="ECO:0000256" key="2">
    <source>
        <dbReference type="SAM" id="MobiDB-lite"/>
    </source>
</evidence>
<evidence type="ECO:0000313" key="3">
    <source>
        <dbReference type="EMBL" id="OOV79115.1"/>
    </source>
</evidence>
<reference evidence="3" key="1">
    <citation type="submission" date="2017-02" db="EMBL/GenBank/DDBJ databases">
        <title>Draft Genome Sequence of the Salt Water Bacterium Oceanospirillum linum ATCC 11336.</title>
        <authorList>
            <person name="Trachtenberg A.M."/>
            <person name="Carney J.G."/>
            <person name="Linnane J.D."/>
            <person name="Rheaume B.A."/>
            <person name="Pitts N.L."/>
            <person name="Mykles D.L."/>
            <person name="Maclea K.S."/>
        </authorList>
    </citation>
    <scope>NUCLEOTIDE SEQUENCE [LARGE SCALE GENOMIC DNA]</scope>
    <source>
        <strain evidence="3">ATCC 11336</strain>
    </source>
</reference>
<keyword evidence="1" id="KW-0175">Coiled coil</keyword>
<dbReference type="Proteomes" id="UP000190064">
    <property type="component" value="Unassembled WGS sequence"/>
</dbReference>
<dbReference type="Pfam" id="PF14265">
    <property type="entry name" value="DUF4355"/>
    <property type="match status" value="1"/>
</dbReference>
<comment type="caution">
    <text evidence="3">The sequence shown here is derived from an EMBL/GenBank/DDBJ whole genome shotgun (WGS) entry which is preliminary data.</text>
</comment>
<dbReference type="InterPro" id="IPR025580">
    <property type="entry name" value="Gp46"/>
</dbReference>
<feature type="non-terminal residue" evidence="3">
    <location>
        <position position="136"/>
    </location>
</feature>
<dbReference type="RefSeq" id="WP_139363748.1">
    <property type="nucleotide sequence ID" value="NZ_MTSD02000178.1"/>
</dbReference>
<dbReference type="EMBL" id="MTSD02000178">
    <property type="protein sequence ID" value="OOV79115.1"/>
    <property type="molecule type" value="Genomic_DNA"/>
</dbReference>
<dbReference type="AlphaFoldDB" id="A0A1T1GNM8"/>
<name>A0A1T1GNM8_OCELI</name>
<evidence type="ECO:0000256" key="1">
    <source>
        <dbReference type="SAM" id="Coils"/>
    </source>
</evidence>